<keyword evidence="5 7" id="KW-0687">Ribonucleoprotein</keyword>
<evidence type="ECO:0000313" key="11">
    <source>
        <dbReference type="EMBL" id="EPF29907.1"/>
    </source>
</evidence>
<accession>A0AA87NNP3</accession>
<comment type="function">
    <text evidence="7 10">This protein binds specifically to 23S rRNA; its binding is stimulated by other ribosomal proteins, e.g., L4, L17, and L20. It is important during the early stages of 50S assembly. It makes multiple contacts with different domains of the 23S rRNA in the assembled 50S subunit and ribosome.</text>
</comment>
<keyword evidence="4 7" id="KW-0689">Ribosomal protein</keyword>
<dbReference type="EMBL" id="ATFE01000003">
    <property type="protein sequence ID" value="EPF29907.1"/>
    <property type="molecule type" value="Genomic_DNA"/>
</dbReference>
<dbReference type="Proteomes" id="UP000014634">
    <property type="component" value="Unassembled WGS sequence"/>
</dbReference>
<dbReference type="HAMAP" id="MF_01331_B">
    <property type="entry name" value="Ribosomal_uL22_B"/>
    <property type="match status" value="1"/>
</dbReference>
<reference evidence="11 12" key="1">
    <citation type="submission" date="2013-04" db="EMBL/GenBank/DDBJ databases">
        <title>The Genome Sequence of Treponema medium ATCC 700293.</title>
        <authorList>
            <consortium name="The Broad Institute Genomics Platform"/>
            <person name="Earl A."/>
            <person name="Ward D."/>
            <person name="Feldgarden M."/>
            <person name="Gevers D."/>
            <person name="Leonetti C."/>
            <person name="Blanton J.M."/>
            <person name="Dewhirst F.E."/>
            <person name="Izard J."/>
            <person name="Walker B."/>
            <person name="Young S."/>
            <person name="Zeng Q."/>
            <person name="Gargeya S."/>
            <person name="Fitzgerald M."/>
            <person name="Haas B."/>
            <person name="Abouelleil A."/>
            <person name="Allen A.W."/>
            <person name="Alvarado L."/>
            <person name="Arachchi H.M."/>
            <person name="Berlin A.M."/>
            <person name="Chapman S.B."/>
            <person name="Gainer-Dewar J."/>
            <person name="Goldberg J."/>
            <person name="Griggs A."/>
            <person name="Gujja S."/>
            <person name="Hansen M."/>
            <person name="Howarth C."/>
            <person name="Imamovic A."/>
            <person name="Ireland A."/>
            <person name="Larimer J."/>
            <person name="McCowan C."/>
            <person name="Murphy C."/>
            <person name="Pearson M."/>
            <person name="Poon T.W."/>
            <person name="Priest M."/>
            <person name="Roberts A."/>
            <person name="Saif S."/>
            <person name="Shea T."/>
            <person name="Sisk P."/>
            <person name="Sykes S."/>
            <person name="Wortman J."/>
            <person name="Nusbaum C."/>
            <person name="Birren B."/>
        </authorList>
    </citation>
    <scope>NUCLEOTIDE SEQUENCE [LARGE SCALE GENOMIC DNA]</scope>
    <source>
        <strain evidence="11 12">ATCC 700293</strain>
    </source>
</reference>
<organism evidence="11 12">
    <name type="scientific">Treponema medium ATCC 700293</name>
    <dbReference type="NCBI Taxonomy" id="1125700"/>
    <lineage>
        <taxon>Bacteria</taxon>
        <taxon>Pseudomonadati</taxon>
        <taxon>Spirochaetota</taxon>
        <taxon>Spirochaetia</taxon>
        <taxon>Spirochaetales</taxon>
        <taxon>Treponemataceae</taxon>
        <taxon>Treponema</taxon>
    </lineage>
</organism>
<dbReference type="GO" id="GO:0006412">
    <property type="term" value="P:translation"/>
    <property type="evidence" value="ECO:0007669"/>
    <property type="project" value="UniProtKB-UniRule"/>
</dbReference>
<evidence type="ECO:0000256" key="9">
    <source>
        <dbReference type="RuleBase" id="RU004006"/>
    </source>
</evidence>
<dbReference type="NCBIfam" id="TIGR01044">
    <property type="entry name" value="rplV_bact"/>
    <property type="match status" value="1"/>
</dbReference>
<dbReference type="GO" id="GO:0003735">
    <property type="term" value="F:structural constituent of ribosome"/>
    <property type="evidence" value="ECO:0007669"/>
    <property type="project" value="InterPro"/>
</dbReference>
<gene>
    <name evidence="7" type="primary">rplV</name>
    <name evidence="11" type="ORF">HMPREF9195_00621</name>
</gene>
<evidence type="ECO:0000256" key="10">
    <source>
        <dbReference type="RuleBase" id="RU004008"/>
    </source>
</evidence>
<sequence length="121" mass="13515">MAEMTAKNGYRATIKYFIASPTKVRPVANVIKRKSYTDAMAILEHIPNKGAALISQTVKSAASNALNGNKKLDEDMLYIKEIRIDEGPRLKRLWCRGRGRADVQLKRMCHITVIVDEKAGA</sequence>
<keyword evidence="2 7" id="KW-0699">rRNA-binding</keyword>
<evidence type="ECO:0000256" key="4">
    <source>
        <dbReference type="ARBA" id="ARBA00022980"/>
    </source>
</evidence>
<evidence type="ECO:0000256" key="2">
    <source>
        <dbReference type="ARBA" id="ARBA00022730"/>
    </source>
</evidence>
<comment type="caution">
    <text evidence="11">The sequence shown here is derived from an EMBL/GenBank/DDBJ whole genome shotgun (WGS) entry which is preliminary data.</text>
</comment>
<comment type="function">
    <text evidence="7">The globular domain of the protein is located near the polypeptide exit tunnel on the outside of the subunit, while an extended beta-hairpin is found that lines the wall of the exit tunnel in the center of the 70S ribosome.</text>
</comment>
<name>A0AA87NNP3_TREMD</name>
<comment type="subunit">
    <text evidence="7 9">Part of the 50S ribosomal subunit.</text>
</comment>
<dbReference type="InterPro" id="IPR005727">
    <property type="entry name" value="Ribosomal_uL22_bac/chlpt-type"/>
</dbReference>
<dbReference type="PANTHER" id="PTHR13501:SF8">
    <property type="entry name" value="LARGE RIBOSOMAL SUBUNIT PROTEIN UL22M"/>
    <property type="match status" value="1"/>
</dbReference>
<dbReference type="AlphaFoldDB" id="A0AA87NNP3"/>
<evidence type="ECO:0000256" key="7">
    <source>
        <dbReference type="HAMAP-Rule" id="MF_01331"/>
    </source>
</evidence>
<evidence type="ECO:0000256" key="6">
    <source>
        <dbReference type="ARBA" id="ARBA00035207"/>
    </source>
</evidence>
<evidence type="ECO:0000256" key="1">
    <source>
        <dbReference type="ARBA" id="ARBA00009451"/>
    </source>
</evidence>
<dbReference type="CDD" id="cd00336">
    <property type="entry name" value="Ribosomal_L22"/>
    <property type="match status" value="1"/>
</dbReference>
<dbReference type="InterPro" id="IPR047867">
    <property type="entry name" value="Ribosomal_uL22_bac/org-type"/>
</dbReference>
<dbReference type="PANTHER" id="PTHR13501">
    <property type="entry name" value="CHLOROPLAST 50S RIBOSOMAL PROTEIN L22-RELATED"/>
    <property type="match status" value="1"/>
</dbReference>
<dbReference type="SUPFAM" id="SSF54843">
    <property type="entry name" value="Ribosomal protein L22"/>
    <property type="match status" value="1"/>
</dbReference>
<dbReference type="InterPro" id="IPR001063">
    <property type="entry name" value="Ribosomal_uL22"/>
</dbReference>
<comment type="similarity">
    <text evidence="1 7 8">Belongs to the universal ribosomal protein uL22 family.</text>
</comment>
<evidence type="ECO:0000256" key="8">
    <source>
        <dbReference type="RuleBase" id="RU004005"/>
    </source>
</evidence>
<evidence type="ECO:0000256" key="5">
    <source>
        <dbReference type="ARBA" id="ARBA00023274"/>
    </source>
</evidence>
<proteinExistence type="inferred from homology"/>
<dbReference type="InterPro" id="IPR018260">
    <property type="entry name" value="Ribosomal_uL22_CS"/>
</dbReference>
<evidence type="ECO:0000256" key="3">
    <source>
        <dbReference type="ARBA" id="ARBA00022884"/>
    </source>
</evidence>
<dbReference type="Gene3D" id="3.90.470.10">
    <property type="entry name" value="Ribosomal protein L22/L17"/>
    <property type="match status" value="1"/>
</dbReference>
<dbReference type="PROSITE" id="PS00464">
    <property type="entry name" value="RIBOSOMAL_L22"/>
    <property type="match status" value="1"/>
</dbReference>
<dbReference type="GO" id="GO:0022625">
    <property type="term" value="C:cytosolic large ribosomal subunit"/>
    <property type="evidence" value="ECO:0007669"/>
    <property type="project" value="TreeGrafter"/>
</dbReference>
<dbReference type="Pfam" id="PF00237">
    <property type="entry name" value="Ribosomal_L22"/>
    <property type="match status" value="1"/>
</dbReference>
<dbReference type="GO" id="GO:0019843">
    <property type="term" value="F:rRNA binding"/>
    <property type="evidence" value="ECO:0007669"/>
    <property type="project" value="UniProtKB-UniRule"/>
</dbReference>
<keyword evidence="3 7" id="KW-0694">RNA-binding</keyword>
<dbReference type="InterPro" id="IPR036394">
    <property type="entry name" value="Ribosomal_uL22_sf"/>
</dbReference>
<evidence type="ECO:0000313" key="12">
    <source>
        <dbReference type="Proteomes" id="UP000014634"/>
    </source>
</evidence>
<protein>
    <recommendedName>
        <fullName evidence="6 7">Large ribosomal subunit protein uL22</fullName>
    </recommendedName>
</protein>